<accession>A0A158L1U8</accession>
<keyword evidence="2" id="KW-1185">Reference proteome</keyword>
<gene>
    <name evidence="1" type="ORF">AWB74_08089</name>
</gene>
<reference evidence="1" key="1">
    <citation type="submission" date="2016-01" db="EMBL/GenBank/DDBJ databases">
        <authorList>
            <person name="Peeters C."/>
        </authorList>
    </citation>
    <scope>NUCLEOTIDE SEQUENCE [LARGE SCALE GENOMIC DNA]</scope>
    <source>
        <strain evidence="1">LMG 29317</strain>
    </source>
</reference>
<sequence>MNLRRTALTVACGLMLAACSRQDRPSIIGHWQAERATIFSAHLPIGPDIVISEQAVAVPGTDARIPLNGITQKDNEAVLELPYGVGVSFFFDGTDRVHFDAPVLGKVYYRRVHDAVAAQPAPQPDAKIQAAGPVMASAVVPAIAVQTQRPPSPPVQVAPVSLSEHGLEVPPRPVRPSAFEQAVLAARKGAQDSAIDSLNEAFKQGFRGFDMIDAAPEFASLREDLRYQALLAHYR</sequence>
<evidence type="ECO:0008006" key="3">
    <source>
        <dbReference type="Google" id="ProtNLM"/>
    </source>
</evidence>
<dbReference type="PROSITE" id="PS51257">
    <property type="entry name" value="PROKAR_LIPOPROTEIN"/>
    <property type="match status" value="1"/>
</dbReference>
<dbReference type="NCBIfam" id="NF047558">
    <property type="entry name" value="TPR_END_plus"/>
    <property type="match status" value="1"/>
</dbReference>
<dbReference type="AlphaFoldDB" id="A0A158L1U8"/>
<dbReference type="EMBL" id="FCOM02000090">
    <property type="protein sequence ID" value="SAL87378.1"/>
    <property type="molecule type" value="Genomic_DNA"/>
</dbReference>
<protein>
    <recommendedName>
        <fullName evidence="3">Lipoprotein</fullName>
    </recommendedName>
</protein>
<evidence type="ECO:0000313" key="1">
    <source>
        <dbReference type="EMBL" id="SAL87378.1"/>
    </source>
</evidence>
<evidence type="ECO:0000313" key="2">
    <source>
        <dbReference type="Proteomes" id="UP000055019"/>
    </source>
</evidence>
<dbReference type="Proteomes" id="UP000055019">
    <property type="component" value="Unassembled WGS sequence"/>
</dbReference>
<organism evidence="1 2">
    <name type="scientific">Caballeronia arvi</name>
    <dbReference type="NCBI Taxonomy" id="1777135"/>
    <lineage>
        <taxon>Bacteria</taxon>
        <taxon>Pseudomonadati</taxon>
        <taxon>Pseudomonadota</taxon>
        <taxon>Betaproteobacteria</taxon>
        <taxon>Burkholderiales</taxon>
        <taxon>Burkholderiaceae</taxon>
        <taxon>Caballeronia</taxon>
    </lineage>
</organism>
<name>A0A158L1U8_9BURK</name>
<comment type="caution">
    <text evidence="1">The sequence shown here is derived from an EMBL/GenBank/DDBJ whole genome shotgun (WGS) entry which is preliminary data.</text>
</comment>
<proteinExistence type="predicted"/>